<name>A0A5B9MBV1_9BACT</name>
<dbReference type="InterPro" id="IPR016039">
    <property type="entry name" value="Thiolase-like"/>
</dbReference>
<evidence type="ECO:0000313" key="11">
    <source>
        <dbReference type="Proteomes" id="UP000321353"/>
    </source>
</evidence>
<dbReference type="CDD" id="cd00830">
    <property type="entry name" value="KAS_III"/>
    <property type="match status" value="1"/>
</dbReference>
<dbReference type="NCBIfam" id="NF006829">
    <property type="entry name" value="PRK09352.1"/>
    <property type="match status" value="1"/>
</dbReference>
<feature type="domain" description="Beta-ketoacyl-[acyl-carrier-protein] synthase III C-terminal" evidence="8">
    <location>
        <begin position="244"/>
        <end position="332"/>
    </location>
</feature>
<evidence type="ECO:0000256" key="7">
    <source>
        <dbReference type="ARBA" id="ARBA00023160"/>
    </source>
</evidence>
<evidence type="ECO:0000256" key="4">
    <source>
        <dbReference type="ARBA" id="ARBA00022679"/>
    </source>
</evidence>
<dbReference type="GO" id="GO:0006633">
    <property type="term" value="P:fatty acid biosynthetic process"/>
    <property type="evidence" value="ECO:0007669"/>
    <property type="project" value="UniProtKB-KW"/>
</dbReference>
<evidence type="ECO:0000259" key="9">
    <source>
        <dbReference type="Pfam" id="PF08545"/>
    </source>
</evidence>
<keyword evidence="6" id="KW-0443">Lipid metabolism</keyword>
<dbReference type="Pfam" id="PF08541">
    <property type="entry name" value="ACP_syn_III_C"/>
    <property type="match status" value="1"/>
</dbReference>
<dbReference type="PANTHER" id="PTHR43091:SF1">
    <property type="entry name" value="BETA-KETOACYL-[ACYL-CARRIER-PROTEIN] SYNTHASE III, CHLOROPLASTIC"/>
    <property type="match status" value="1"/>
</dbReference>
<proteinExistence type="inferred from homology"/>
<comment type="similarity">
    <text evidence="2">Belongs to the thiolase-like superfamily. FabH family.</text>
</comment>
<dbReference type="EMBL" id="CP036264">
    <property type="protein sequence ID" value="QEF97074.1"/>
    <property type="molecule type" value="Genomic_DNA"/>
</dbReference>
<accession>A0A5B9MBV1</accession>
<organism evidence="10 11">
    <name type="scientific">Stieleria maiorica</name>
    <dbReference type="NCBI Taxonomy" id="2795974"/>
    <lineage>
        <taxon>Bacteria</taxon>
        <taxon>Pseudomonadati</taxon>
        <taxon>Planctomycetota</taxon>
        <taxon>Planctomycetia</taxon>
        <taxon>Pirellulales</taxon>
        <taxon>Pirellulaceae</taxon>
        <taxon>Stieleria</taxon>
    </lineage>
</organism>
<dbReference type="EC" id="2.3.1.180" evidence="10"/>
<reference evidence="10 11" key="1">
    <citation type="submission" date="2019-02" db="EMBL/GenBank/DDBJ databases">
        <title>Planctomycetal bacteria perform biofilm scaping via a novel small molecule.</title>
        <authorList>
            <person name="Jeske O."/>
            <person name="Boedeker C."/>
            <person name="Wiegand S."/>
            <person name="Breitling P."/>
            <person name="Kallscheuer N."/>
            <person name="Jogler M."/>
            <person name="Rohde M."/>
            <person name="Petersen J."/>
            <person name="Medema M.H."/>
            <person name="Surup F."/>
            <person name="Jogler C."/>
        </authorList>
    </citation>
    <scope>NUCLEOTIDE SEQUENCE [LARGE SCALE GENOMIC DNA]</scope>
    <source>
        <strain evidence="10 11">Mal15</strain>
    </source>
</reference>
<dbReference type="Gene3D" id="3.40.47.10">
    <property type="match status" value="1"/>
</dbReference>
<evidence type="ECO:0000256" key="5">
    <source>
        <dbReference type="ARBA" id="ARBA00022832"/>
    </source>
</evidence>
<dbReference type="Pfam" id="PF08545">
    <property type="entry name" value="ACP_syn_III"/>
    <property type="match status" value="1"/>
</dbReference>
<dbReference type="KEGG" id="smam:Mal15_11090"/>
<evidence type="ECO:0000256" key="6">
    <source>
        <dbReference type="ARBA" id="ARBA00023098"/>
    </source>
</evidence>
<keyword evidence="10" id="KW-0012">Acyltransferase</keyword>
<dbReference type="GO" id="GO:0033818">
    <property type="term" value="F:beta-ketoacyl-acyl-carrier-protein synthase III activity"/>
    <property type="evidence" value="ECO:0007669"/>
    <property type="project" value="UniProtKB-EC"/>
</dbReference>
<dbReference type="InterPro" id="IPR013751">
    <property type="entry name" value="ACP_syn_III_N"/>
</dbReference>
<dbReference type="SUPFAM" id="SSF53901">
    <property type="entry name" value="Thiolase-like"/>
    <property type="match status" value="1"/>
</dbReference>
<evidence type="ECO:0000256" key="1">
    <source>
        <dbReference type="ARBA" id="ARBA00005189"/>
    </source>
</evidence>
<evidence type="ECO:0000256" key="2">
    <source>
        <dbReference type="ARBA" id="ARBA00008642"/>
    </source>
</evidence>
<comment type="pathway">
    <text evidence="1">Lipid metabolism.</text>
</comment>
<keyword evidence="7" id="KW-0275">Fatty acid biosynthesis</keyword>
<gene>
    <name evidence="10" type="primary">fabH_1</name>
    <name evidence="10" type="ORF">Mal15_11090</name>
</gene>
<protein>
    <submittedName>
        <fullName evidence="10">3-oxoacyl-[acyl-carrier-protein] synthase 3</fullName>
        <ecNumber evidence="10">2.3.1.180</ecNumber>
    </submittedName>
</protein>
<sequence length="340" mass="37317">MPSVPHAQIGPIAVHLPEKVETNTELQQEFPKWDLALIEEKTGIRQRYIAAEGETSSDLAVAASQKLFAEHRIDPASIDFLLFCTQTPDYPLPTTSCLIQDRLGLPTHCGALDFNLGCSGYVYGLAVADGLIQSGVAKRILFLTAETYTKYIDRSDRSLRTIFADGAAATLVTAGDRPSLRGFKFGSDGSGADMLIVGDGGARPAEDAIPPRHRKRWKSRLYMDGPSLINFTVDAVPQLIDQILQQEQMTDADISQYLMHQATWKMLDELRLRLGLSEERLPIELAEIGNTVSCTLPILIDQLRKSGRLDRESVNMLIGFGVGLSWAGCLWQDLAGGTVN</sequence>
<evidence type="ECO:0000313" key="10">
    <source>
        <dbReference type="EMBL" id="QEF97074.1"/>
    </source>
</evidence>
<keyword evidence="11" id="KW-1185">Reference proteome</keyword>
<dbReference type="AlphaFoldDB" id="A0A5B9MBV1"/>
<keyword evidence="3" id="KW-0444">Lipid biosynthesis</keyword>
<feature type="domain" description="Beta-ketoacyl-[acyl-carrier-protein] synthase III N-terminal" evidence="9">
    <location>
        <begin position="112"/>
        <end position="189"/>
    </location>
</feature>
<dbReference type="InterPro" id="IPR013747">
    <property type="entry name" value="ACP_syn_III_C"/>
</dbReference>
<dbReference type="PANTHER" id="PTHR43091">
    <property type="entry name" value="3-OXOACYL-[ACYL-CARRIER-PROTEIN] SYNTHASE"/>
    <property type="match status" value="1"/>
</dbReference>
<keyword evidence="4 10" id="KW-0808">Transferase</keyword>
<evidence type="ECO:0000259" key="8">
    <source>
        <dbReference type="Pfam" id="PF08541"/>
    </source>
</evidence>
<keyword evidence="5" id="KW-0276">Fatty acid metabolism</keyword>
<dbReference type="Proteomes" id="UP000321353">
    <property type="component" value="Chromosome"/>
</dbReference>
<evidence type="ECO:0000256" key="3">
    <source>
        <dbReference type="ARBA" id="ARBA00022516"/>
    </source>
</evidence>
<dbReference type="GO" id="GO:0004315">
    <property type="term" value="F:3-oxoacyl-[acyl-carrier-protein] synthase activity"/>
    <property type="evidence" value="ECO:0007669"/>
    <property type="project" value="InterPro"/>
</dbReference>